<dbReference type="Proteomes" id="UP000182444">
    <property type="component" value="Chromosome 1D"/>
</dbReference>
<proteinExistence type="predicted"/>
<accession>A0A1D8NEJ2</accession>
<dbReference type="AlphaFoldDB" id="A0A1D8NEJ2"/>
<evidence type="ECO:0000313" key="1">
    <source>
        <dbReference type="EMBL" id="AOW04033.1"/>
    </source>
</evidence>
<gene>
    <name evidence="1" type="ORF">YALI1_D17011g</name>
</gene>
<evidence type="ECO:0000313" key="2">
    <source>
        <dbReference type="Proteomes" id="UP000182444"/>
    </source>
</evidence>
<name>A0A1D8NEJ2_YARLL</name>
<dbReference type="VEuPathDB" id="FungiDB:YALI1_D17011g"/>
<reference evidence="1 2" key="1">
    <citation type="journal article" date="2016" name="PLoS ONE">
        <title>Sequence Assembly of Yarrowia lipolytica Strain W29/CLIB89 Shows Transposable Element Diversity.</title>
        <authorList>
            <person name="Magnan C."/>
            <person name="Yu J."/>
            <person name="Chang I."/>
            <person name="Jahn E."/>
            <person name="Kanomata Y."/>
            <person name="Wu J."/>
            <person name="Zeller M."/>
            <person name="Oakes M."/>
            <person name="Baldi P."/>
            <person name="Sandmeyer S."/>
        </authorList>
    </citation>
    <scope>NUCLEOTIDE SEQUENCE [LARGE SCALE GENOMIC DNA]</scope>
    <source>
        <strain evidence="2">CLIB89(W29)</strain>
    </source>
</reference>
<dbReference type="GeneID" id="94583307"/>
<protein>
    <submittedName>
        <fullName evidence="1">Uncharacterized protein</fullName>
    </submittedName>
</protein>
<organism evidence="1 2">
    <name type="scientific">Yarrowia lipolytica</name>
    <name type="common">Candida lipolytica</name>
    <dbReference type="NCBI Taxonomy" id="4952"/>
    <lineage>
        <taxon>Eukaryota</taxon>
        <taxon>Fungi</taxon>
        <taxon>Dikarya</taxon>
        <taxon>Ascomycota</taxon>
        <taxon>Saccharomycotina</taxon>
        <taxon>Dipodascomycetes</taxon>
        <taxon>Dipodascales</taxon>
        <taxon>Dipodascales incertae sedis</taxon>
        <taxon>Yarrowia</taxon>
    </lineage>
</organism>
<sequence>MTTAMHRPLPRNRLLSCLPITDACCVTCTPWRATWKLADVLQRTFPRQPFEGRPRRTTSLVLKAVSPTTVARTITITALVTASLLPNSSSYVIVQYFITSGLQRISTSSTVLYLYKYLQYGYHKSPSTCEYKRDYRRSVELL</sequence>
<dbReference type="RefSeq" id="XP_068138800.1">
    <property type="nucleotide sequence ID" value="XM_068282699.1"/>
</dbReference>
<dbReference type="EMBL" id="CP017556">
    <property type="protein sequence ID" value="AOW04033.1"/>
    <property type="molecule type" value="Genomic_DNA"/>
</dbReference>